<dbReference type="Gene3D" id="3.90.1200.10">
    <property type="match status" value="1"/>
</dbReference>
<reference evidence="2 3" key="1">
    <citation type="submission" date="2019-10" db="EMBL/GenBank/DDBJ databases">
        <title>Dictyobacter vulcani sp. nov., within the class Ktedonobacteria, isolated from soil of volcanic Mt. Zao.</title>
        <authorList>
            <person name="Zheng Y."/>
            <person name="Wang C.M."/>
            <person name="Sakai Y."/>
            <person name="Abe K."/>
            <person name="Yokota A."/>
            <person name="Yabe S."/>
        </authorList>
    </citation>
    <scope>NUCLEOTIDE SEQUENCE [LARGE SCALE GENOMIC DNA]</scope>
    <source>
        <strain evidence="2 3">W12</strain>
    </source>
</reference>
<accession>A0A5J4KSU3</accession>
<dbReference type="SUPFAM" id="SSF56112">
    <property type="entry name" value="Protein kinase-like (PK-like)"/>
    <property type="match status" value="1"/>
</dbReference>
<dbReference type="AlphaFoldDB" id="A0A5J4KSU3"/>
<gene>
    <name evidence="2" type="ORF">KDW_36630</name>
</gene>
<dbReference type="InterPro" id="IPR011009">
    <property type="entry name" value="Kinase-like_dom_sf"/>
</dbReference>
<dbReference type="PANTHER" id="PTHR21310:SF15">
    <property type="entry name" value="AMINOGLYCOSIDE PHOSPHOTRANSFERASE DOMAIN-CONTAINING PROTEIN"/>
    <property type="match status" value="1"/>
</dbReference>
<proteinExistence type="predicted"/>
<evidence type="ECO:0000313" key="2">
    <source>
        <dbReference type="EMBL" id="GER89501.1"/>
    </source>
</evidence>
<evidence type="ECO:0000259" key="1">
    <source>
        <dbReference type="Pfam" id="PF01636"/>
    </source>
</evidence>
<dbReference type="InterPro" id="IPR051678">
    <property type="entry name" value="AGP_Transferase"/>
</dbReference>
<sequence>MKYTHIEREAGAFQQPIPAETIEKLCKRAFGESTEVVAARELGNGEYNNVYLFEFVGRDAVILRVAPRSTGQVGWLEHSFMRSEYMLQPYFAPIAPLIPKILMIDFTHQLLERDYMFQTYMPGELWSNVMDELTEAENDALWRQFAHIVRTISTIKGEAFGMPYPGQQFATWGGKILDTLEQSRREAAGYGLDSEPIQMLLDIASAHVDLLDEITTPYLRHGDLWPFNILIQRQEDGPVISAVLDADQGSWGDPLADWTFNLLERKASPHIQELFWQAFGRPEETPGLRFRTSLYKGMHCCQALNWLQRLNLTQHHKEVYADLYKALTELQRLAS</sequence>
<dbReference type="Proteomes" id="UP000326912">
    <property type="component" value="Unassembled WGS sequence"/>
</dbReference>
<keyword evidence="3" id="KW-1185">Reference proteome</keyword>
<dbReference type="RefSeq" id="WP_162005345.1">
    <property type="nucleotide sequence ID" value="NZ_BKZW01000001.1"/>
</dbReference>
<dbReference type="PANTHER" id="PTHR21310">
    <property type="entry name" value="AMINOGLYCOSIDE PHOSPHOTRANSFERASE-RELATED-RELATED"/>
    <property type="match status" value="1"/>
</dbReference>
<name>A0A5J4KSU3_9CHLR</name>
<comment type="caution">
    <text evidence="2">The sequence shown here is derived from an EMBL/GenBank/DDBJ whole genome shotgun (WGS) entry which is preliminary data.</text>
</comment>
<organism evidence="2 3">
    <name type="scientific">Dictyobacter vulcani</name>
    <dbReference type="NCBI Taxonomy" id="2607529"/>
    <lineage>
        <taxon>Bacteria</taxon>
        <taxon>Bacillati</taxon>
        <taxon>Chloroflexota</taxon>
        <taxon>Ktedonobacteria</taxon>
        <taxon>Ktedonobacterales</taxon>
        <taxon>Dictyobacteraceae</taxon>
        <taxon>Dictyobacter</taxon>
    </lineage>
</organism>
<evidence type="ECO:0000313" key="3">
    <source>
        <dbReference type="Proteomes" id="UP000326912"/>
    </source>
</evidence>
<dbReference type="InterPro" id="IPR002575">
    <property type="entry name" value="Aminoglycoside_PTrfase"/>
</dbReference>
<dbReference type="Pfam" id="PF01636">
    <property type="entry name" value="APH"/>
    <property type="match status" value="1"/>
</dbReference>
<dbReference type="EMBL" id="BKZW01000001">
    <property type="protein sequence ID" value="GER89501.1"/>
    <property type="molecule type" value="Genomic_DNA"/>
</dbReference>
<feature type="domain" description="Aminoglycoside phosphotransferase" evidence="1">
    <location>
        <begin position="40"/>
        <end position="285"/>
    </location>
</feature>
<protein>
    <recommendedName>
        <fullName evidence="1">Aminoglycoside phosphotransferase domain-containing protein</fullName>
    </recommendedName>
</protein>